<dbReference type="GO" id="GO:0000310">
    <property type="term" value="F:xanthine phosphoribosyltransferase activity"/>
    <property type="evidence" value="ECO:0007669"/>
    <property type="project" value="UniProtKB-EC"/>
</dbReference>
<keyword evidence="1" id="KW-0808">Transferase</keyword>
<dbReference type="AlphaFoldDB" id="A0A380DJJ9"/>
<accession>A0A380DJJ9</accession>
<sequence>MELLGQKVKEDGVVIDEKILKVDGFFKSSN</sequence>
<name>A0A380DJJ9_STAAU</name>
<dbReference type="EC" id="2.4.2.22" evidence="1"/>
<evidence type="ECO:0000313" key="1">
    <source>
        <dbReference type="EMBL" id="SUK31937.1"/>
    </source>
</evidence>
<organism evidence="1 2">
    <name type="scientific">Staphylococcus aureus</name>
    <dbReference type="NCBI Taxonomy" id="1280"/>
    <lineage>
        <taxon>Bacteria</taxon>
        <taxon>Bacillati</taxon>
        <taxon>Bacillota</taxon>
        <taxon>Bacilli</taxon>
        <taxon>Bacillales</taxon>
        <taxon>Staphylococcaceae</taxon>
        <taxon>Staphylococcus</taxon>
    </lineage>
</organism>
<keyword evidence="1" id="KW-0328">Glycosyltransferase</keyword>
<reference evidence="1 2" key="1">
    <citation type="submission" date="2018-06" db="EMBL/GenBank/DDBJ databases">
        <authorList>
            <consortium name="Pathogen Informatics"/>
            <person name="Doyle S."/>
        </authorList>
    </citation>
    <scope>NUCLEOTIDE SEQUENCE [LARGE SCALE GENOMIC DNA]</scope>
    <source>
        <strain evidence="1 2">NCTC5664</strain>
    </source>
</reference>
<proteinExistence type="predicted"/>
<protein>
    <submittedName>
        <fullName evidence="1">Xanthine phosphoribosyltransferase</fullName>
        <ecNumber evidence="1">2.4.2.-</ecNumber>
        <ecNumber evidence="1">2.4.2.22</ecNumber>
    </submittedName>
</protein>
<dbReference type="EC" id="2.4.2.-" evidence="1"/>
<gene>
    <name evidence="1" type="primary">xprT_3</name>
    <name evidence="1" type="ORF">NCTC5664_00313</name>
</gene>
<dbReference type="EMBL" id="UHAQ01000002">
    <property type="protein sequence ID" value="SUK31937.1"/>
    <property type="molecule type" value="Genomic_DNA"/>
</dbReference>
<evidence type="ECO:0000313" key="2">
    <source>
        <dbReference type="Proteomes" id="UP000254502"/>
    </source>
</evidence>
<dbReference type="Proteomes" id="UP000254502">
    <property type="component" value="Unassembled WGS sequence"/>
</dbReference>